<name>A0AAU8B5B3_9CAUD</name>
<sequence>MQAGISTLGITFGYGVETTAGVKPTSFTQLSRINAIGGITIENEQIDVSALEDFVSRYVQGRADTGGSFAVTVNFTLETKEEWAEVISAYTALGSGLRMWFETIIPGFDESFFVVAQPPTAMPQPEIGQNELLTVEMTLTIEEYLGMDTTIAFTTTEEP</sequence>
<evidence type="ECO:0008006" key="2">
    <source>
        <dbReference type="Google" id="ProtNLM"/>
    </source>
</evidence>
<reference evidence="1" key="1">
    <citation type="submission" date="2024-03" db="EMBL/GenBank/DDBJ databases">
        <title>Diverse circular DNA viruses in blood, oral, and fecal samples of captive lemurs.</title>
        <authorList>
            <person name="Paietta E.N."/>
            <person name="Kraberger S."/>
            <person name="Lund M.C."/>
            <person name="Custer J.M."/>
            <person name="Vargas K.M."/>
            <person name="Ehmke E.E."/>
            <person name="Yoder A.D."/>
            <person name="Varsani A."/>
        </authorList>
    </citation>
    <scope>NUCLEOTIDE SEQUENCE</scope>
    <source>
        <strain evidence="1">Duke_28FS_1</strain>
    </source>
</reference>
<dbReference type="EMBL" id="PP511791">
    <property type="protein sequence ID" value="XCD07519.1"/>
    <property type="molecule type" value="Genomic_DNA"/>
</dbReference>
<accession>A0AAU8B5B3</accession>
<evidence type="ECO:0000313" key="1">
    <source>
        <dbReference type="EMBL" id="XCD07519.1"/>
    </source>
</evidence>
<protein>
    <recommendedName>
        <fullName evidence="2">Tail tube protein</fullName>
    </recommendedName>
</protein>
<organism evidence="1">
    <name type="scientific">Dulem virus 39</name>
    <dbReference type="NCBI Taxonomy" id="3145757"/>
    <lineage>
        <taxon>Viruses</taxon>
        <taxon>Duplodnaviria</taxon>
        <taxon>Heunggongvirae</taxon>
        <taxon>Uroviricota</taxon>
        <taxon>Caudoviricetes</taxon>
    </lineage>
</organism>
<proteinExistence type="predicted"/>